<feature type="compositionally biased region" description="Polar residues" evidence="1">
    <location>
        <begin position="47"/>
        <end position="68"/>
    </location>
</feature>
<accession>A0A1R3GPW7</accession>
<feature type="region of interest" description="Disordered" evidence="1">
    <location>
        <begin position="47"/>
        <end position="81"/>
    </location>
</feature>
<dbReference type="EMBL" id="AWWV01013759">
    <property type="protein sequence ID" value="OMO60133.1"/>
    <property type="molecule type" value="Genomic_DNA"/>
</dbReference>
<evidence type="ECO:0000313" key="3">
    <source>
        <dbReference type="EMBL" id="OMO60133.1"/>
    </source>
</evidence>
<evidence type="ECO:0000313" key="4">
    <source>
        <dbReference type="Proteomes" id="UP000188268"/>
    </source>
</evidence>
<evidence type="ECO:0000256" key="2">
    <source>
        <dbReference type="SAM" id="Phobius"/>
    </source>
</evidence>
<reference evidence="3 4" key="1">
    <citation type="submission" date="2013-09" db="EMBL/GenBank/DDBJ databases">
        <title>Corchorus capsularis genome sequencing.</title>
        <authorList>
            <person name="Alam M."/>
            <person name="Haque M.S."/>
            <person name="Islam M.S."/>
            <person name="Emdad E.M."/>
            <person name="Islam M.M."/>
            <person name="Ahmed B."/>
            <person name="Halim A."/>
            <person name="Hossen Q.M.M."/>
            <person name="Hossain M.Z."/>
            <person name="Ahmed R."/>
            <person name="Khan M.M."/>
            <person name="Islam R."/>
            <person name="Rashid M.M."/>
            <person name="Khan S.A."/>
            <person name="Rahman M.S."/>
            <person name="Alam M."/>
        </authorList>
    </citation>
    <scope>NUCLEOTIDE SEQUENCE [LARGE SCALE GENOMIC DNA]</scope>
    <source>
        <strain evidence="4">cv. CVL-1</strain>
        <tissue evidence="3">Whole seedling</tissue>
    </source>
</reference>
<evidence type="ECO:0000256" key="1">
    <source>
        <dbReference type="SAM" id="MobiDB-lite"/>
    </source>
</evidence>
<sequence>MAASCVYIIVVLTLYCLIFINSSSNWTLSNFFRSICTAFFTSYQSRTTSTNRAGSSNPSEPIAGSTTPMEFPQKTDPIDNQNSRLTLQLQFST</sequence>
<keyword evidence="4" id="KW-1185">Reference proteome</keyword>
<feature type="transmembrane region" description="Helical" evidence="2">
    <location>
        <begin position="6"/>
        <end position="24"/>
    </location>
</feature>
<keyword evidence="2" id="KW-1133">Transmembrane helix</keyword>
<proteinExistence type="predicted"/>
<dbReference type="Proteomes" id="UP000188268">
    <property type="component" value="Unassembled WGS sequence"/>
</dbReference>
<keyword evidence="2" id="KW-0472">Membrane</keyword>
<protein>
    <submittedName>
        <fullName evidence="3">Uncharacterized protein</fullName>
    </submittedName>
</protein>
<name>A0A1R3GPW7_COCAP</name>
<dbReference type="Gramene" id="OMO60133">
    <property type="protein sequence ID" value="OMO60133"/>
    <property type="gene ID" value="CCACVL1_24377"/>
</dbReference>
<gene>
    <name evidence="3" type="ORF">CCACVL1_24377</name>
</gene>
<comment type="caution">
    <text evidence="3">The sequence shown here is derived from an EMBL/GenBank/DDBJ whole genome shotgun (WGS) entry which is preliminary data.</text>
</comment>
<organism evidence="3 4">
    <name type="scientific">Corchorus capsularis</name>
    <name type="common">Jute</name>
    <dbReference type="NCBI Taxonomy" id="210143"/>
    <lineage>
        <taxon>Eukaryota</taxon>
        <taxon>Viridiplantae</taxon>
        <taxon>Streptophyta</taxon>
        <taxon>Embryophyta</taxon>
        <taxon>Tracheophyta</taxon>
        <taxon>Spermatophyta</taxon>
        <taxon>Magnoliopsida</taxon>
        <taxon>eudicotyledons</taxon>
        <taxon>Gunneridae</taxon>
        <taxon>Pentapetalae</taxon>
        <taxon>rosids</taxon>
        <taxon>malvids</taxon>
        <taxon>Malvales</taxon>
        <taxon>Malvaceae</taxon>
        <taxon>Grewioideae</taxon>
        <taxon>Apeibeae</taxon>
        <taxon>Corchorus</taxon>
    </lineage>
</organism>
<keyword evidence="2" id="KW-0812">Transmembrane</keyword>
<dbReference type="AlphaFoldDB" id="A0A1R3GPW7"/>